<dbReference type="EMBL" id="JAUTDP010000018">
    <property type="protein sequence ID" value="KAK3388069.1"/>
    <property type="molecule type" value="Genomic_DNA"/>
</dbReference>
<reference evidence="1" key="2">
    <citation type="submission" date="2023-07" db="EMBL/GenBank/DDBJ databases">
        <authorList>
            <consortium name="Lawrence Berkeley National Laboratory"/>
            <person name="Haridas S."/>
            <person name="Hensen N."/>
            <person name="Bonometti L."/>
            <person name="Westerberg I."/>
            <person name="Brannstrom I.O."/>
            <person name="Guillou S."/>
            <person name="Cros-Aarteil S."/>
            <person name="Calhoun S."/>
            <person name="Kuo A."/>
            <person name="Mondo S."/>
            <person name="Pangilinan J."/>
            <person name="Riley R."/>
            <person name="LaButti K."/>
            <person name="Andreopoulos B."/>
            <person name="Lipzen A."/>
            <person name="Chen C."/>
            <person name="Yanf M."/>
            <person name="Daum C."/>
            <person name="Ng V."/>
            <person name="Clum A."/>
            <person name="Steindorff A."/>
            <person name="Ohm R."/>
            <person name="Martin F."/>
            <person name="Silar P."/>
            <person name="Natvig D."/>
            <person name="Lalanne C."/>
            <person name="Gautier V."/>
            <person name="Ament-velasquez S.L."/>
            <person name="Kruys A."/>
            <person name="Hutchinson M.I."/>
            <person name="Powell A.J."/>
            <person name="Barry K."/>
            <person name="Miller A.N."/>
            <person name="Grigoriev I.V."/>
            <person name="Debuchy R."/>
            <person name="Gladieux P."/>
            <person name="Thoren M.H."/>
            <person name="Johannesson H."/>
        </authorList>
    </citation>
    <scope>NUCLEOTIDE SEQUENCE</scope>
    <source>
        <strain evidence="1">FGSC 1904</strain>
    </source>
</reference>
<dbReference type="AlphaFoldDB" id="A0AAE0NUU0"/>
<evidence type="ECO:0000313" key="1">
    <source>
        <dbReference type="EMBL" id="KAK3388069.1"/>
    </source>
</evidence>
<sequence>MSRMCRHAVGEWVVKKWFSLAACVTGSWLLWYANTVISPVRACNPGGQSICIYRAHAFIFPYQDLYQNQH</sequence>
<reference evidence="1" key="1">
    <citation type="journal article" date="2023" name="Mol. Phylogenet. Evol.">
        <title>Genome-scale phylogeny and comparative genomics of the fungal order Sordariales.</title>
        <authorList>
            <person name="Hensen N."/>
            <person name="Bonometti L."/>
            <person name="Westerberg I."/>
            <person name="Brannstrom I.O."/>
            <person name="Guillou S."/>
            <person name="Cros-Aarteil S."/>
            <person name="Calhoun S."/>
            <person name="Haridas S."/>
            <person name="Kuo A."/>
            <person name="Mondo S."/>
            <person name="Pangilinan J."/>
            <person name="Riley R."/>
            <person name="LaButti K."/>
            <person name="Andreopoulos B."/>
            <person name="Lipzen A."/>
            <person name="Chen C."/>
            <person name="Yan M."/>
            <person name="Daum C."/>
            <person name="Ng V."/>
            <person name="Clum A."/>
            <person name="Steindorff A."/>
            <person name="Ohm R.A."/>
            <person name="Martin F."/>
            <person name="Silar P."/>
            <person name="Natvig D.O."/>
            <person name="Lalanne C."/>
            <person name="Gautier V."/>
            <person name="Ament-Velasquez S.L."/>
            <person name="Kruys A."/>
            <person name="Hutchinson M.I."/>
            <person name="Powell A.J."/>
            <person name="Barry K."/>
            <person name="Miller A.N."/>
            <person name="Grigoriev I.V."/>
            <person name="Debuchy R."/>
            <person name="Gladieux P."/>
            <person name="Hiltunen Thoren M."/>
            <person name="Johannesson H."/>
        </authorList>
    </citation>
    <scope>NUCLEOTIDE SEQUENCE</scope>
    <source>
        <strain evidence="1">FGSC 1904</strain>
    </source>
</reference>
<accession>A0AAE0NUU0</accession>
<gene>
    <name evidence="1" type="ORF">B0T20DRAFT_108774</name>
</gene>
<evidence type="ECO:0000313" key="2">
    <source>
        <dbReference type="Proteomes" id="UP001281003"/>
    </source>
</evidence>
<comment type="caution">
    <text evidence="1">The sequence shown here is derived from an EMBL/GenBank/DDBJ whole genome shotgun (WGS) entry which is preliminary data.</text>
</comment>
<name>A0AAE0NUU0_SORBR</name>
<proteinExistence type="predicted"/>
<organism evidence="1 2">
    <name type="scientific">Sordaria brevicollis</name>
    <dbReference type="NCBI Taxonomy" id="83679"/>
    <lineage>
        <taxon>Eukaryota</taxon>
        <taxon>Fungi</taxon>
        <taxon>Dikarya</taxon>
        <taxon>Ascomycota</taxon>
        <taxon>Pezizomycotina</taxon>
        <taxon>Sordariomycetes</taxon>
        <taxon>Sordariomycetidae</taxon>
        <taxon>Sordariales</taxon>
        <taxon>Sordariaceae</taxon>
        <taxon>Sordaria</taxon>
    </lineage>
</organism>
<keyword evidence="2" id="KW-1185">Reference proteome</keyword>
<dbReference type="Proteomes" id="UP001281003">
    <property type="component" value="Unassembled WGS sequence"/>
</dbReference>
<protein>
    <submittedName>
        <fullName evidence="1">Uncharacterized protein</fullName>
    </submittedName>
</protein>